<dbReference type="RefSeq" id="WP_039311683.1">
    <property type="nucleotide sequence ID" value="NZ_CP006905.1"/>
</dbReference>
<keyword evidence="3" id="KW-1185">Reference proteome</keyword>
<gene>
    <name evidence="2" type="ORF">U729_710</name>
</gene>
<dbReference type="STRING" id="1561.NPD11_2296"/>
<reference evidence="2 3" key="1">
    <citation type="journal article" date="2015" name="Infect. Genet. Evol.">
        <title>Genomic sequences of six botulinum neurotoxin-producing strains representing three clostridial species illustrate the mobility and diversity of botulinum neurotoxin genes.</title>
        <authorList>
            <person name="Smith T.J."/>
            <person name="Hill K.K."/>
            <person name="Xie G."/>
            <person name="Foley B.T."/>
            <person name="Williamson C.H."/>
            <person name="Foster J.T."/>
            <person name="Johnson S.L."/>
            <person name="Chertkov O."/>
            <person name="Teshima H."/>
            <person name="Gibbons H.S."/>
            <person name="Johnsky L.A."/>
            <person name="Karavis M.A."/>
            <person name="Smith L.A."/>
        </authorList>
    </citation>
    <scope>NUCLEOTIDE SEQUENCE [LARGE SCALE GENOMIC DNA]</scope>
    <source>
        <strain evidence="2">Sullivan</strain>
    </source>
</reference>
<sequence length="807" mass="94174">MLRGLKSNGDDIPRIVNIYNFIRKTVYPSGEFIQDDLDTVLYQIEILKRYGLPATYALKYDALMDIRFSNLIKENIDDFDEVAAWFEVDETLAKKANVKWKGKTPVDDHVNIGYLLGYSKEDRIKMVDVYMKDFKEVFGYYPKSVGSWVIDIVTLTHLKEKYGVICCALCRDQIGTDGFTLWGGYFNQGYYPSRFNEYIPAQKEDMQLNMPIFRMLGPDPIYAFEDGIRESVIGVHTLEPACKIGQTKEWVSWLFDRFIKEDVLGFSYVQTGQENTYLWNTMYKGYELQIPYIAELSKLGKVRVETLEETGRWYKNKYSLTPPTTFTASEDWNVKENLKTTWYNTRFYRTSFLMEKGRLSIRDLHLFNENYKSRYLEETLEKEESIFDALPILNAHSFSTDELRASIDIVKVDEYLKKEYLIGDKIEFSNSGYSTHKIKWECNNLENILIDLNEDSMKITMENSNDDNKKIALHINILPVLRDINRRTLTCMHNNFLYSIYLKKGIFKLCEDGTILILSDENVIEVVFSNKENTDEFFNSEYLKYKESIDNYIPKYKRIESKSKVKIRANKPNIIPNVLLKEKGCSGIFKIKNNENGGVTYYTLDGSEPDENSFKYNGEITLSGQSIIKARTFKEGFKPSEAVEGFLYETIKIKDIKGLTNPVEIESYNKNGVYDLIDGIKGSKDYRDGSWLGYHEDMDVIIDLGEVKEISEISVGFLQDTRAWIYYPRYVEFEISLDSKEFRKLGRKEYNNLINRKEIGVENISFKLKERCRYIRVFAKNEEVCPEWSIMANEGPAFMFVDQITVI</sequence>
<dbReference type="EMBL" id="CP006905">
    <property type="protein sequence ID" value="AIY83563.1"/>
    <property type="molecule type" value="Genomic_DNA"/>
</dbReference>
<dbReference type="InterPro" id="IPR008979">
    <property type="entry name" value="Galactose-bd-like_sf"/>
</dbReference>
<proteinExistence type="predicted"/>
<dbReference type="KEGG" id="cbv:U729_710"/>
<dbReference type="Pfam" id="PF13290">
    <property type="entry name" value="CHB_HEX_C_1"/>
    <property type="match status" value="1"/>
</dbReference>
<evidence type="ECO:0000259" key="1">
    <source>
        <dbReference type="Pfam" id="PF13290"/>
    </source>
</evidence>
<dbReference type="eggNOG" id="COG3669">
    <property type="taxonomic scope" value="Bacteria"/>
</dbReference>
<dbReference type="SUPFAM" id="SSF49785">
    <property type="entry name" value="Galactose-binding domain-like"/>
    <property type="match status" value="1"/>
</dbReference>
<protein>
    <submittedName>
        <fullName evidence="2">F5/8 type C domain protein</fullName>
    </submittedName>
</protein>
<dbReference type="Proteomes" id="UP000030635">
    <property type="component" value="Chromosome"/>
</dbReference>
<dbReference type="Gene3D" id="3.20.20.510">
    <property type="entry name" value="Uncharacterised protein PF12979, DUF3863"/>
    <property type="match status" value="1"/>
</dbReference>
<name>A0A0A7FVF0_9CLOT</name>
<dbReference type="HOGENOM" id="CLU_349069_0_0_9"/>
<evidence type="ECO:0000313" key="3">
    <source>
        <dbReference type="Proteomes" id="UP000030635"/>
    </source>
</evidence>
<organism evidence="2 3">
    <name type="scientific">Clostridium baratii str. Sullivan</name>
    <dbReference type="NCBI Taxonomy" id="1415775"/>
    <lineage>
        <taxon>Bacteria</taxon>
        <taxon>Bacillati</taxon>
        <taxon>Bacillota</taxon>
        <taxon>Clostridia</taxon>
        <taxon>Eubacteriales</taxon>
        <taxon>Clostridiaceae</taxon>
        <taxon>Clostridium</taxon>
    </lineage>
</organism>
<dbReference type="AlphaFoldDB" id="A0A0A7FVF0"/>
<dbReference type="Gene3D" id="2.60.120.260">
    <property type="entry name" value="Galactose-binding domain-like"/>
    <property type="match status" value="1"/>
</dbReference>
<accession>A0A0A7FVF0</accession>
<dbReference type="InterPro" id="IPR059177">
    <property type="entry name" value="GH29D-like_dom"/>
</dbReference>
<dbReference type="OrthoDB" id="2488311at2"/>
<evidence type="ECO:0000313" key="2">
    <source>
        <dbReference type="EMBL" id="AIY83563.1"/>
    </source>
</evidence>
<feature type="domain" description="GH29D-like beta-sandwich" evidence="1">
    <location>
        <begin position="590"/>
        <end position="643"/>
    </location>
</feature>